<protein>
    <submittedName>
        <fullName evidence="7">23S rRNA (Uracil1939-C5)-methyltransferase</fullName>
    </submittedName>
</protein>
<dbReference type="AlphaFoldDB" id="A0A4R6IDL2"/>
<dbReference type="PROSITE" id="PS51687">
    <property type="entry name" value="SAM_MT_RNA_M5U"/>
    <property type="match status" value="1"/>
</dbReference>
<gene>
    <name evidence="7" type="ORF">CLV32_4355</name>
</gene>
<dbReference type="InterPro" id="IPR002792">
    <property type="entry name" value="TRAM_dom"/>
</dbReference>
<dbReference type="InterPro" id="IPR030390">
    <property type="entry name" value="MeTrfase_TrmA_AS"/>
</dbReference>
<dbReference type="Gene3D" id="2.40.50.140">
    <property type="entry name" value="Nucleic acid-binding proteins"/>
    <property type="match status" value="1"/>
</dbReference>
<comment type="caution">
    <text evidence="7">The sequence shown here is derived from an EMBL/GenBank/DDBJ whole genome shotgun (WGS) entry which is preliminary data.</text>
</comment>
<feature type="binding site" evidence="4">
    <location>
        <position position="401"/>
    </location>
    <ligand>
        <name>S-adenosyl-L-methionine</name>
        <dbReference type="ChEBI" id="CHEBI:59789"/>
    </ligand>
</feature>
<feature type="active site" description="Nucleophile" evidence="4">
    <location>
        <position position="428"/>
    </location>
</feature>
<sequence length="472" mass="53407">MSRNRKAGTVTILPNLSIIDIAEEGKGVAKSDELVVFVEKAVPGDVVDVRIVKKKKNFAEAVIETLHTGSDLRTDPFCQHFGTCGGCKWQHMQYDAQLTFKQKSVEAALQRLAKIDTSAMEPILGSAENKYYRNKLEYTFSNKRWLNQQDMGDSENLEMNALGFHVPLRFDKILDIQHCYLQAEPSNTLRNQVRNYALRKGLTFYDLRNHEGNLRNLIIRTSSTGEVMVVVVFAYIEQEQVDEMMAYLQTEFPEVTSLQYIINQKKNDTIFDQEIITWSGRDYIFEEMNGLKFKIGAKSFYQTNSLQAHELYKITKEFAGLTGDELVYDLYTGAGTIANFVAGSVKQVVGIEYVPTAIEDAKFNAELNGIENTLFYAGDMKDILTGTFIAEHGKPDVVITDPPRAGMHADVVARLLEMEAEKIVYVSCNAATQARDLALLKEKYDVVRIKPVDMFPHTQHVENVVLLKLHVD</sequence>
<proteinExistence type="inferred from homology"/>
<evidence type="ECO:0000256" key="3">
    <source>
        <dbReference type="ARBA" id="ARBA00022691"/>
    </source>
</evidence>
<dbReference type="PROSITE" id="PS50926">
    <property type="entry name" value="TRAM"/>
    <property type="match status" value="1"/>
</dbReference>
<dbReference type="NCBIfam" id="TIGR00479">
    <property type="entry name" value="rumA"/>
    <property type="match status" value="1"/>
</dbReference>
<comment type="similarity">
    <text evidence="4">Belongs to the class I-like SAM-binding methyltransferase superfamily. RNA M5U methyltransferase family.</text>
</comment>
<dbReference type="OrthoDB" id="9804590at2"/>
<evidence type="ECO:0000259" key="6">
    <source>
        <dbReference type="PROSITE" id="PS50926"/>
    </source>
</evidence>
<organism evidence="7 8">
    <name type="scientific">Pedobacter duraquae</name>
    <dbReference type="NCBI Taxonomy" id="425511"/>
    <lineage>
        <taxon>Bacteria</taxon>
        <taxon>Pseudomonadati</taxon>
        <taxon>Bacteroidota</taxon>
        <taxon>Sphingobacteriia</taxon>
        <taxon>Sphingobacteriales</taxon>
        <taxon>Sphingobacteriaceae</taxon>
        <taxon>Pedobacter</taxon>
    </lineage>
</organism>
<dbReference type="Pfam" id="PF05958">
    <property type="entry name" value="tRNA_U5-meth_tr"/>
    <property type="match status" value="1"/>
</dbReference>
<evidence type="ECO:0000256" key="4">
    <source>
        <dbReference type="PROSITE-ProRule" id="PRU01024"/>
    </source>
</evidence>
<accession>A0A4R6IDL2</accession>
<dbReference type="SUPFAM" id="SSF53335">
    <property type="entry name" value="S-adenosyl-L-methionine-dependent methyltransferases"/>
    <property type="match status" value="1"/>
</dbReference>
<dbReference type="GO" id="GO:0070475">
    <property type="term" value="P:rRNA base methylation"/>
    <property type="evidence" value="ECO:0007669"/>
    <property type="project" value="TreeGrafter"/>
</dbReference>
<dbReference type="InterPro" id="IPR010280">
    <property type="entry name" value="U5_MeTrfase_fam"/>
</dbReference>
<dbReference type="InterPro" id="IPR030391">
    <property type="entry name" value="MeTrfase_TrmA_CS"/>
</dbReference>
<evidence type="ECO:0000256" key="1">
    <source>
        <dbReference type="ARBA" id="ARBA00022603"/>
    </source>
</evidence>
<dbReference type="PANTHER" id="PTHR11061:SF30">
    <property type="entry name" value="TRNA (URACIL(54)-C(5))-METHYLTRANSFERASE"/>
    <property type="match status" value="1"/>
</dbReference>
<dbReference type="EMBL" id="SNWM01000006">
    <property type="protein sequence ID" value="TDO19731.1"/>
    <property type="molecule type" value="Genomic_DNA"/>
</dbReference>
<dbReference type="Pfam" id="PF01938">
    <property type="entry name" value="TRAM"/>
    <property type="match status" value="1"/>
</dbReference>
<dbReference type="Proteomes" id="UP000295499">
    <property type="component" value="Unassembled WGS sequence"/>
</dbReference>
<feature type="domain" description="TRAM" evidence="6">
    <location>
        <begin position="4"/>
        <end position="65"/>
    </location>
</feature>
<feature type="binding site" evidence="4">
    <location>
        <position position="302"/>
    </location>
    <ligand>
        <name>S-adenosyl-L-methionine</name>
        <dbReference type="ChEBI" id="CHEBI:59789"/>
    </ligand>
</feature>
<keyword evidence="2 4" id="KW-0808">Transferase</keyword>
<keyword evidence="3 4" id="KW-0949">S-adenosyl-L-methionine</keyword>
<name>A0A4R6IDL2_9SPHI</name>
<dbReference type="InterPro" id="IPR012340">
    <property type="entry name" value="NA-bd_OB-fold"/>
</dbReference>
<feature type="active site" evidence="5">
    <location>
        <position position="428"/>
    </location>
</feature>
<dbReference type="Gene3D" id="2.40.50.1070">
    <property type="match status" value="1"/>
</dbReference>
<keyword evidence="1 4" id="KW-0489">Methyltransferase</keyword>
<evidence type="ECO:0000313" key="8">
    <source>
        <dbReference type="Proteomes" id="UP000295499"/>
    </source>
</evidence>
<dbReference type="SUPFAM" id="SSF50249">
    <property type="entry name" value="Nucleic acid-binding proteins"/>
    <property type="match status" value="1"/>
</dbReference>
<dbReference type="Gene3D" id="3.40.50.150">
    <property type="entry name" value="Vaccinia Virus protein VP39"/>
    <property type="match status" value="1"/>
</dbReference>
<dbReference type="FunFam" id="3.40.50.150:FF:000009">
    <property type="entry name" value="23S rRNA (Uracil(1939)-C(5))-methyltransferase RlmD"/>
    <property type="match status" value="1"/>
</dbReference>
<dbReference type="PANTHER" id="PTHR11061">
    <property type="entry name" value="RNA M5U METHYLTRANSFERASE"/>
    <property type="match status" value="1"/>
</dbReference>
<evidence type="ECO:0000256" key="5">
    <source>
        <dbReference type="PROSITE-ProRule" id="PRU10015"/>
    </source>
</evidence>
<dbReference type="PROSITE" id="PS01230">
    <property type="entry name" value="TRMA_1"/>
    <property type="match status" value="1"/>
</dbReference>
<dbReference type="InterPro" id="IPR029063">
    <property type="entry name" value="SAM-dependent_MTases_sf"/>
</dbReference>
<dbReference type="RefSeq" id="WP_133558946.1">
    <property type="nucleotide sequence ID" value="NZ_SNWM01000006.1"/>
</dbReference>
<keyword evidence="8" id="KW-1185">Reference proteome</keyword>
<dbReference type="GO" id="GO:0070041">
    <property type="term" value="F:rRNA (uridine-C5-)-methyltransferase activity"/>
    <property type="evidence" value="ECO:0007669"/>
    <property type="project" value="TreeGrafter"/>
</dbReference>
<evidence type="ECO:0000313" key="7">
    <source>
        <dbReference type="EMBL" id="TDO19731.1"/>
    </source>
</evidence>
<feature type="binding site" evidence="4">
    <location>
        <position position="331"/>
    </location>
    <ligand>
        <name>S-adenosyl-L-methionine</name>
        <dbReference type="ChEBI" id="CHEBI:59789"/>
    </ligand>
</feature>
<feature type="binding site" evidence="4">
    <location>
        <position position="352"/>
    </location>
    <ligand>
        <name>S-adenosyl-L-methionine</name>
        <dbReference type="ChEBI" id="CHEBI:59789"/>
    </ligand>
</feature>
<dbReference type="PROSITE" id="PS01231">
    <property type="entry name" value="TRMA_2"/>
    <property type="match status" value="1"/>
</dbReference>
<reference evidence="7 8" key="1">
    <citation type="submission" date="2019-03" db="EMBL/GenBank/DDBJ databases">
        <title>Genomic Encyclopedia of Archaeal and Bacterial Type Strains, Phase II (KMG-II): from individual species to whole genera.</title>
        <authorList>
            <person name="Goeker M."/>
        </authorList>
    </citation>
    <scope>NUCLEOTIDE SEQUENCE [LARGE SCALE GENOMIC DNA]</scope>
    <source>
        <strain evidence="7 8">DSM 19034</strain>
    </source>
</reference>
<dbReference type="CDD" id="cd02440">
    <property type="entry name" value="AdoMet_MTases"/>
    <property type="match status" value="1"/>
</dbReference>
<evidence type="ECO:0000256" key="2">
    <source>
        <dbReference type="ARBA" id="ARBA00022679"/>
    </source>
</evidence>